<protein>
    <submittedName>
        <fullName evidence="3">Unannotated protein</fullName>
    </submittedName>
</protein>
<dbReference type="InterPro" id="IPR002562">
    <property type="entry name" value="3'-5'_exonuclease_dom"/>
</dbReference>
<evidence type="ECO:0000313" key="3">
    <source>
        <dbReference type="EMBL" id="CAB4577420.1"/>
    </source>
</evidence>
<dbReference type="PANTHER" id="PTHR47649:SF1">
    <property type="entry name" value="RIBONUCLEASE D"/>
    <property type="match status" value="1"/>
</dbReference>
<dbReference type="InterPro" id="IPR010997">
    <property type="entry name" value="HRDC-like_sf"/>
</dbReference>
<evidence type="ECO:0000259" key="1">
    <source>
        <dbReference type="PROSITE" id="PS50967"/>
    </source>
</evidence>
<dbReference type="InterPro" id="IPR044876">
    <property type="entry name" value="HRDC_dom_sf"/>
</dbReference>
<organism evidence="3">
    <name type="scientific">freshwater metagenome</name>
    <dbReference type="NCBI Taxonomy" id="449393"/>
    <lineage>
        <taxon>unclassified sequences</taxon>
        <taxon>metagenomes</taxon>
        <taxon>ecological metagenomes</taxon>
    </lineage>
</organism>
<dbReference type="InterPro" id="IPR041605">
    <property type="entry name" value="Exo_C"/>
</dbReference>
<sequence>MSEDPTTPEAVAVELPSATLARVPHVIDTDEGLAAAIAELAAGSGPFGVDAERSSGFRYSARAYLIQVSRRGGGTHLIDPIAFDGLTALGALLATDEWILHAATQDLSCLAEVGLVPSKLFDTELGSRLAGLPRVGLGTVVAELLGLHLAKEHSAADWSTRPIPQDWLVYAALDVELLPDLRDALAAVLESAGKTHIAEQEFAHLLTWKPAEPKTDPWRRLSGMQSLTTPRQLAVARELWIARDHFAQSIDMGPGRTIPDRAILAAASQLPNSRGALASIKEFTGRYSRRELGRWWDAIERGLATDDLPPMRVRGNGLSTPRNWKDRHPDAYARFVCVRENLSKIAEKSSIPIENLALPEMIRRICFEPPAVFEPSAVADWLRGAGAREWQIELIHTQLNDCFVRVAEDPSEFLTTAADTDE</sequence>
<dbReference type="GO" id="GO:0000166">
    <property type="term" value="F:nucleotide binding"/>
    <property type="evidence" value="ECO:0007669"/>
    <property type="project" value="InterPro"/>
</dbReference>
<dbReference type="Pfam" id="PF00570">
    <property type="entry name" value="HRDC"/>
    <property type="match status" value="1"/>
</dbReference>
<dbReference type="SMART" id="SM00474">
    <property type="entry name" value="35EXOc"/>
    <property type="match status" value="1"/>
</dbReference>
<dbReference type="EMBL" id="CAEZTZ010000002">
    <property type="protein sequence ID" value="CAB4577420.1"/>
    <property type="molecule type" value="Genomic_DNA"/>
</dbReference>
<dbReference type="Gene3D" id="1.10.150.80">
    <property type="entry name" value="HRDC domain"/>
    <property type="match status" value="2"/>
</dbReference>
<proteinExistence type="predicted"/>
<dbReference type="PANTHER" id="PTHR47649">
    <property type="entry name" value="RIBONUCLEASE D"/>
    <property type="match status" value="1"/>
</dbReference>
<evidence type="ECO:0000313" key="2">
    <source>
        <dbReference type="EMBL" id="CAB4531806.1"/>
    </source>
</evidence>
<dbReference type="Pfam" id="PF18305">
    <property type="entry name" value="DNA_pol_A_exoN"/>
    <property type="match status" value="1"/>
</dbReference>
<dbReference type="InterPro" id="IPR002121">
    <property type="entry name" value="HRDC_dom"/>
</dbReference>
<dbReference type="InterPro" id="IPR036397">
    <property type="entry name" value="RNaseH_sf"/>
</dbReference>
<dbReference type="SUPFAM" id="SSF47819">
    <property type="entry name" value="HRDC-like"/>
    <property type="match status" value="1"/>
</dbReference>
<dbReference type="GO" id="GO:0006139">
    <property type="term" value="P:nucleobase-containing compound metabolic process"/>
    <property type="evidence" value="ECO:0007669"/>
    <property type="project" value="InterPro"/>
</dbReference>
<dbReference type="Pfam" id="PF01612">
    <property type="entry name" value="DNA_pol_A_exo1"/>
    <property type="match status" value="1"/>
</dbReference>
<dbReference type="SUPFAM" id="SSF53098">
    <property type="entry name" value="Ribonuclease H-like"/>
    <property type="match status" value="1"/>
</dbReference>
<dbReference type="SMART" id="SM00341">
    <property type="entry name" value="HRDC"/>
    <property type="match status" value="1"/>
</dbReference>
<dbReference type="InterPro" id="IPR051086">
    <property type="entry name" value="RNase_D-like"/>
</dbReference>
<dbReference type="PROSITE" id="PS50967">
    <property type="entry name" value="HRDC"/>
    <property type="match status" value="1"/>
</dbReference>
<dbReference type="CDD" id="cd06142">
    <property type="entry name" value="RNaseD_exo"/>
    <property type="match status" value="1"/>
</dbReference>
<reference evidence="3" key="1">
    <citation type="submission" date="2020-05" db="EMBL/GenBank/DDBJ databases">
        <authorList>
            <person name="Chiriac C."/>
            <person name="Salcher M."/>
            <person name="Ghai R."/>
            <person name="Kavagutti S V."/>
        </authorList>
    </citation>
    <scope>NUCLEOTIDE SEQUENCE</scope>
</reference>
<dbReference type="GO" id="GO:0003676">
    <property type="term" value="F:nucleic acid binding"/>
    <property type="evidence" value="ECO:0007669"/>
    <property type="project" value="InterPro"/>
</dbReference>
<dbReference type="InterPro" id="IPR012337">
    <property type="entry name" value="RNaseH-like_sf"/>
</dbReference>
<dbReference type="EMBL" id="CAEZSG010000013">
    <property type="protein sequence ID" value="CAB4531806.1"/>
    <property type="molecule type" value="Genomic_DNA"/>
</dbReference>
<dbReference type="AlphaFoldDB" id="A0A6J6ELH9"/>
<dbReference type="GO" id="GO:0008408">
    <property type="term" value="F:3'-5' exonuclease activity"/>
    <property type="evidence" value="ECO:0007669"/>
    <property type="project" value="InterPro"/>
</dbReference>
<feature type="domain" description="HRDC" evidence="1">
    <location>
        <begin position="229"/>
        <end position="309"/>
    </location>
</feature>
<accession>A0A6J6ELH9</accession>
<name>A0A6J6ELH9_9ZZZZ</name>
<dbReference type="Gene3D" id="3.30.420.10">
    <property type="entry name" value="Ribonuclease H-like superfamily/Ribonuclease H"/>
    <property type="match status" value="1"/>
</dbReference>
<gene>
    <name evidence="2" type="ORF">UFOPK1413_00167</name>
    <name evidence="3" type="ORF">UFOPK1767_00047</name>
</gene>